<dbReference type="PANTHER" id="PTHR31920:SF135">
    <property type="entry name" value="B3 DOMAIN-CONTAINING PROTEIN OS03G0621600-RELATED"/>
    <property type="match status" value="1"/>
</dbReference>
<keyword evidence="5" id="KW-0539">Nucleus</keyword>
<evidence type="ECO:0000259" key="7">
    <source>
        <dbReference type="PROSITE" id="PS50863"/>
    </source>
</evidence>
<reference evidence="8" key="1">
    <citation type="submission" date="2023-03" db="EMBL/GenBank/DDBJ databases">
        <authorList>
            <person name="Julca I."/>
        </authorList>
    </citation>
    <scope>NUCLEOTIDE SEQUENCE</scope>
</reference>
<feature type="domain" description="TF-B3" evidence="7">
    <location>
        <begin position="83"/>
        <end position="141"/>
    </location>
</feature>
<comment type="subcellular location">
    <subcellularLocation>
        <location evidence="1">Nucleus</location>
    </subcellularLocation>
</comment>
<name>A0AAV1DYF6_OLDCO</name>
<organism evidence="8 9">
    <name type="scientific">Oldenlandia corymbosa var. corymbosa</name>
    <dbReference type="NCBI Taxonomy" id="529605"/>
    <lineage>
        <taxon>Eukaryota</taxon>
        <taxon>Viridiplantae</taxon>
        <taxon>Streptophyta</taxon>
        <taxon>Embryophyta</taxon>
        <taxon>Tracheophyta</taxon>
        <taxon>Spermatophyta</taxon>
        <taxon>Magnoliopsida</taxon>
        <taxon>eudicotyledons</taxon>
        <taxon>Gunneridae</taxon>
        <taxon>Pentapetalae</taxon>
        <taxon>asterids</taxon>
        <taxon>lamiids</taxon>
        <taxon>Gentianales</taxon>
        <taxon>Rubiaceae</taxon>
        <taxon>Rubioideae</taxon>
        <taxon>Spermacoceae</taxon>
        <taxon>Hedyotis-Oldenlandia complex</taxon>
        <taxon>Oldenlandia</taxon>
    </lineage>
</organism>
<evidence type="ECO:0000256" key="5">
    <source>
        <dbReference type="ARBA" id="ARBA00023242"/>
    </source>
</evidence>
<evidence type="ECO:0000256" key="4">
    <source>
        <dbReference type="ARBA" id="ARBA00023163"/>
    </source>
</evidence>
<gene>
    <name evidence="8" type="ORF">OLC1_LOCUS20091</name>
</gene>
<dbReference type="PANTHER" id="PTHR31920">
    <property type="entry name" value="B3 DOMAIN-CONTAINING"/>
    <property type="match status" value="1"/>
</dbReference>
<keyword evidence="3" id="KW-0238">DNA-binding</keyword>
<feature type="region of interest" description="Disordered" evidence="6">
    <location>
        <begin position="270"/>
        <end position="331"/>
    </location>
</feature>
<keyword evidence="2" id="KW-0805">Transcription regulation</keyword>
<dbReference type="SMART" id="SM01019">
    <property type="entry name" value="B3"/>
    <property type="match status" value="2"/>
</dbReference>
<evidence type="ECO:0000313" key="9">
    <source>
        <dbReference type="Proteomes" id="UP001161247"/>
    </source>
</evidence>
<dbReference type="SUPFAM" id="SSF101936">
    <property type="entry name" value="DNA-binding pseudobarrel domain"/>
    <property type="match status" value="2"/>
</dbReference>
<accession>A0AAV1DYF6</accession>
<dbReference type="Pfam" id="PF02362">
    <property type="entry name" value="B3"/>
    <property type="match status" value="1"/>
</dbReference>
<evidence type="ECO:0000256" key="1">
    <source>
        <dbReference type="ARBA" id="ARBA00004123"/>
    </source>
</evidence>
<dbReference type="Proteomes" id="UP001161247">
    <property type="component" value="Chromosome 7"/>
</dbReference>
<dbReference type="PROSITE" id="PS50863">
    <property type="entry name" value="B3"/>
    <property type="match status" value="2"/>
</dbReference>
<dbReference type="InterPro" id="IPR050655">
    <property type="entry name" value="Plant_B3_domain"/>
</dbReference>
<feature type="compositionally biased region" description="Basic and acidic residues" evidence="6">
    <location>
        <begin position="292"/>
        <end position="302"/>
    </location>
</feature>
<dbReference type="InterPro" id="IPR015300">
    <property type="entry name" value="DNA-bd_pseudobarrel_sf"/>
</dbReference>
<dbReference type="Gene3D" id="2.40.330.10">
    <property type="entry name" value="DNA-binding pseudobarrel domain"/>
    <property type="match status" value="1"/>
</dbReference>
<evidence type="ECO:0000313" key="8">
    <source>
        <dbReference type="EMBL" id="CAI9113001.1"/>
    </source>
</evidence>
<keyword evidence="4" id="KW-0804">Transcription</keyword>
<feature type="compositionally biased region" description="Basic and acidic residues" evidence="6">
    <location>
        <begin position="1"/>
        <end position="13"/>
    </location>
</feature>
<dbReference type="InterPro" id="IPR003340">
    <property type="entry name" value="B3_DNA-bd"/>
</dbReference>
<feature type="region of interest" description="Disordered" evidence="6">
    <location>
        <begin position="202"/>
        <end position="249"/>
    </location>
</feature>
<dbReference type="EMBL" id="OX459124">
    <property type="protein sequence ID" value="CAI9113001.1"/>
    <property type="molecule type" value="Genomic_DNA"/>
</dbReference>
<dbReference type="CDD" id="cd10017">
    <property type="entry name" value="B3_DNA"/>
    <property type="match status" value="1"/>
</dbReference>
<dbReference type="GO" id="GO:0003677">
    <property type="term" value="F:DNA binding"/>
    <property type="evidence" value="ECO:0007669"/>
    <property type="project" value="UniProtKB-KW"/>
</dbReference>
<keyword evidence="9" id="KW-1185">Reference proteome</keyword>
<protein>
    <submittedName>
        <fullName evidence="8">OLC1v1013520C2</fullName>
    </submittedName>
</protein>
<feature type="domain" description="TF-B3" evidence="7">
    <location>
        <begin position="340"/>
        <end position="437"/>
    </location>
</feature>
<proteinExistence type="predicted"/>
<evidence type="ECO:0000256" key="3">
    <source>
        <dbReference type="ARBA" id="ARBA00023125"/>
    </source>
</evidence>
<feature type="compositionally biased region" description="Polar residues" evidence="6">
    <location>
        <begin position="202"/>
        <end position="213"/>
    </location>
</feature>
<dbReference type="AlphaFoldDB" id="A0AAV1DYF6"/>
<feature type="region of interest" description="Disordered" evidence="6">
    <location>
        <begin position="1"/>
        <end position="22"/>
    </location>
</feature>
<feature type="compositionally biased region" description="Polar residues" evidence="6">
    <location>
        <begin position="224"/>
        <end position="249"/>
    </location>
</feature>
<evidence type="ECO:0000256" key="2">
    <source>
        <dbReference type="ARBA" id="ARBA00023015"/>
    </source>
</evidence>
<evidence type="ECO:0000256" key="6">
    <source>
        <dbReference type="SAM" id="MobiDB-lite"/>
    </source>
</evidence>
<sequence length="437" mass="48970">MVKLKELRPRQPDSDENQEATEPGACAECTSLCHLLHWDKTDLYPSVLRFFKIMLGEDWNKVMILPPIVTATVTGLVGKETELEDTHGVRSTVTLSSSSRGLAFQRGWESFVSEHNISVRDFLVFNYIKGSHFVVHIFGGSGREKLSFKTNPFSKNVAALPKSCETNNMNATKRFHMSSPMASGSKFQPSLINKDLGSEGVNTAYNYQPSATRRTQDSRDANVKPSNQPSGDANMKPSNQPSTSYRTRNSVATNVKLSCSRKFHNFNRIEVHERNDQNAPQANEGTSQEFTDNNKKKVKTEPEELSDQVDGHVRRKRGSYPSQDRVSNQKKVKVIGEPSSCTLACLAVTDCGHYLELPEKLPDVLFRKSESSKPVVLKDRVGKLWPALYHEASDVNVLVSHWKKLNQEIGIQAGESYLFKAEDPSRSLYTIDVLRSS</sequence>
<dbReference type="GO" id="GO:0005634">
    <property type="term" value="C:nucleus"/>
    <property type="evidence" value="ECO:0007669"/>
    <property type="project" value="UniProtKB-SubCell"/>
</dbReference>
<feature type="compositionally biased region" description="Polar residues" evidence="6">
    <location>
        <begin position="277"/>
        <end position="291"/>
    </location>
</feature>